<dbReference type="EMBL" id="CP002198">
    <property type="protein sequence ID" value="ADN14496.1"/>
    <property type="molecule type" value="Genomic_DNA"/>
</dbReference>
<dbReference type="Proteomes" id="UP000008206">
    <property type="component" value="Chromosome"/>
</dbReference>
<evidence type="ECO:0000256" key="1">
    <source>
        <dbReference type="SAM" id="MobiDB-lite"/>
    </source>
</evidence>
<dbReference type="InterPro" id="IPR038587">
    <property type="entry name" value="Ribosomal_eL40_sf"/>
</dbReference>
<evidence type="ECO:0000313" key="3">
    <source>
        <dbReference type="EMBL" id="ADN14496.1"/>
    </source>
</evidence>
<dbReference type="OrthoDB" id="3400278at2"/>
<sequence length="1101" mass="125640">MPANVEEKSMVPTIIVGIGGTGHEVLARVRRLIEETYGNLQNFPIISFLIVDTDKDYKITNPEAGGSPFKDIEKHWARVSGKQVREMVSEMEKFPWINSWFPNELERNITSLEAGAGQIRACGRFAFFCNYHEIATKFLDALKRVKGRENYMLDRYGIKVANNAVNVFVTGSLSGGTGSGMLIDIGYSIRNWLRGEGSPLITAIVPSPQAFANINVGDRVLSNGYAALMELNYYSDYRTEYIQQYSAGLVDEVRSKLPPFDFTYLVGTKNGESDFKLEQIREMIAQNIFLDMTSDFAPHKRSIRDNIKGSWAQADPGGRGYPKQFMSFGLSTIEIPIAQIRASLYYRLAQDLVNWWINEQAVLPAQMMELVRNDTLKRMRLTEAELVMDLAAAQDKSILALISEWLNHLRQDIVKEDWLSCTQQGVNMMGAERGKIVKFIDEYLAPNVETYRNDHFIEMSPDERLHGDYFKKIYNNRDEIIQQGKKALEQELYRILEDRNLGPKYADAFLVAVRQILDTMAEKFRRDIDKVWSQNEINRQKQYEQGLAEIQEFKNKFGITKKEKMEEYCNQALMGLEGSLIATIQRKSRTAGLDVISRLKEHLTLLERRFNRFKQKLITARDLFKLKSQQQADSADALVVNGIKLYDRQELNLLYQDLIEQFAGGKGGAKSEYEIGLDALCSTLSEDVLKTASPLWKETRMANEVMRLFDVTEIPDVRDEDFREVISDRTKNIAINAPESSRLKRELAACDRLFKILNDDAEIVNNLRIAYQKSSPLVLLNKAVLQGRDAGFTPARNINIALLGGRNTSDPAAQKILPKLQELEGINDDNIKPLGNPERHRIVFVQEIGGFSLRCIDGMRDLRQSYQDWKGDFITAKRAQQVGESRDLPIPVHIQKEPPYWDIFPEDPTLFKLVVEARALKILYEDKNRATNEKTIRYDVKTATGLKRVDVAGTWEETVQVLEVKACRSDREEIQRQITALINNLKTPEQKQALYQQLLEYLRKRAIDLDEQGGEESPEYKREDKIILDLITTCKLKIQTVLNLSDEPEPEPPPKRVYQSVAPPPPQSQPIQAEMIFCTNCGHKNPATANFCSKCGTKLVK</sequence>
<dbReference type="HOGENOM" id="CLU_006179_0_0_3"/>
<gene>
    <name evidence="3" type="ordered locus">Cyan7822_2524</name>
</gene>
<dbReference type="InterPro" id="IPR025904">
    <property type="entry name" value="Tubulin-like"/>
</dbReference>
<dbReference type="Pfam" id="PF13809">
    <property type="entry name" value="Tubulin_2"/>
    <property type="match status" value="1"/>
</dbReference>
<dbReference type="STRING" id="497965.Cyan7822_2524"/>
<dbReference type="RefSeq" id="WP_013322601.1">
    <property type="nucleotide sequence ID" value="NC_014501.1"/>
</dbReference>
<dbReference type="SUPFAM" id="SSF52490">
    <property type="entry name" value="Tubulin nucleotide-binding domain-like"/>
    <property type="match status" value="1"/>
</dbReference>
<keyword evidence="4" id="KW-1185">Reference proteome</keyword>
<accession>E0UHW6</accession>
<feature type="region of interest" description="Disordered" evidence="1">
    <location>
        <begin position="1044"/>
        <end position="1067"/>
    </location>
</feature>
<dbReference type="eggNOG" id="COG1511">
    <property type="taxonomic scope" value="Bacteria"/>
</dbReference>
<proteinExistence type="predicted"/>
<dbReference type="InterPro" id="IPR026870">
    <property type="entry name" value="Zinc_ribbon_dom"/>
</dbReference>
<organism evidence="3 4">
    <name type="scientific">Gloeothece verrucosa (strain PCC 7822)</name>
    <name type="common">Cyanothece sp. (strain PCC 7822)</name>
    <dbReference type="NCBI Taxonomy" id="497965"/>
    <lineage>
        <taxon>Bacteria</taxon>
        <taxon>Bacillati</taxon>
        <taxon>Cyanobacteriota</taxon>
        <taxon>Cyanophyceae</taxon>
        <taxon>Oscillatoriophycideae</taxon>
        <taxon>Chroococcales</taxon>
        <taxon>Aphanothecaceae</taxon>
        <taxon>Gloeothece</taxon>
        <taxon>Gloeothece verrucosa</taxon>
    </lineage>
</organism>
<name>E0UHW6_GLOV7</name>
<dbReference type="Gene3D" id="3.40.50.1440">
    <property type="entry name" value="Tubulin/FtsZ, GTPase domain"/>
    <property type="match status" value="1"/>
</dbReference>
<protein>
    <recommendedName>
        <fullName evidence="2">Zinc-ribbon domain-containing protein</fullName>
    </recommendedName>
</protein>
<evidence type="ECO:0000259" key="2">
    <source>
        <dbReference type="Pfam" id="PF13240"/>
    </source>
</evidence>
<feature type="domain" description="Zinc-ribbon" evidence="2">
    <location>
        <begin position="1077"/>
        <end position="1099"/>
    </location>
</feature>
<dbReference type="AlphaFoldDB" id="E0UHW6"/>
<dbReference type="Pfam" id="PF13240">
    <property type="entry name" value="Zn_Ribbon_1"/>
    <property type="match status" value="1"/>
</dbReference>
<dbReference type="KEGG" id="cyj:Cyan7822_2524"/>
<evidence type="ECO:0000313" key="4">
    <source>
        <dbReference type="Proteomes" id="UP000008206"/>
    </source>
</evidence>
<dbReference type="InterPro" id="IPR036525">
    <property type="entry name" value="Tubulin/FtsZ_GTPase_sf"/>
</dbReference>
<reference evidence="4" key="1">
    <citation type="journal article" date="2011" name="MBio">
        <title>Novel metabolic attributes of the genus Cyanothece, comprising a group of unicellular nitrogen-fixing Cyanobacteria.</title>
        <authorList>
            <person name="Bandyopadhyay A."/>
            <person name="Elvitigala T."/>
            <person name="Welsh E."/>
            <person name="Stockel J."/>
            <person name="Liberton M."/>
            <person name="Min H."/>
            <person name="Sherman L.A."/>
            <person name="Pakrasi H.B."/>
        </authorList>
    </citation>
    <scope>NUCLEOTIDE SEQUENCE [LARGE SCALE GENOMIC DNA]</scope>
    <source>
        <strain evidence="4">PCC 7822</strain>
    </source>
</reference>
<dbReference type="Gene3D" id="4.10.1060.50">
    <property type="match status" value="1"/>
</dbReference>